<evidence type="ECO:0000313" key="2">
    <source>
        <dbReference type="Proteomes" id="UP000282674"/>
    </source>
</evidence>
<protein>
    <submittedName>
        <fullName evidence="1">Uncharacterized protein</fullName>
    </submittedName>
</protein>
<keyword evidence="2" id="KW-1185">Reference proteome</keyword>
<sequence>MNPPIPLGYCTIIPTDSPGTCCSGCQEHLDPGVLARLTQAEERLLWQRERVKREQWHGEIAGIDRILDLLRAEQTAAETAR</sequence>
<comment type="caution">
    <text evidence="1">The sequence shown here is derived from an EMBL/GenBank/DDBJ whole genome shotgun (WGS) entry which is preliminary data.</text>
</comment>
<dbReference type="Proteomes" id="UP000282674">
    <property type="component" value="Unassembled WGS sequence"/>
</dbReference>
<dbReference type="EMBL" id="RFFG01000060">
    <property type="protein sequence ID" value="RMI39974.1"/>
    <property type="molecule type" value="Genomic_DNA"/>
</dbReference>
<dbReference type="RefSeq" id="WP_122197473.1">
    <property type="nucleotide sequence ID" value="NZ_JBHSKC010000052.1"/>
</dbReference>
<reference evidence="1 2" key="1">
    <citation type="submission" date="2018-10" db="EMBL/GenBank/DDBJ databases">
        <title>Isolation from soil.</title>
        <authorList>
            <person name="Hu J."/>
        </authorList>
    </citation>
    <scope>NUCLEOTIDE SEQUENCE [LARGE SCALE GENOMIC DNA]</scope>
    <source>
        <strain evidence="1 2">NEAU-Ht49</strain>
    </source>
</reference>
<evidence type="ECO:0000313" key="1">
    <source>
        <dbReference type="EMBL" id="RMI39974.1"/>
    </source>
</evidence>
<proteinExistence type="predicted"/>
<dbReference type="AlphaFoldDB" id="A0A3M2LR65"/>
<gene>
    <name evidence="1" type="ORF">EBO15_28175</name>
</gene>
<name>A0A3M2LR65_9ACTN</name>
<organism evidence="1 2">
    <name type="scientific">Actinomadura harenae</name>
    <dbReference type="NCBI Taxonomy" id="2483351"/>
    <lineage>
        <taxon>Bacteria</taxon>
        <taxon>Bacillati</taxon>
        <taxon>Actinomycetota</taxon>
        <taxon>Actinomycetes</taxon>
        <taxon>Streptosporangiales</taxon>
        <taxon>Thermomonosporaceae</taxon>
        <taxon>Actinomadura</taxon>
    </lineage>
</organism>
<accession>A0A3M2LR65</accession>